<accession>A0ACC2APD4</accession>
<proteinExistence type="predicted"/>
<evidence type="ECO:0000313" key="1">
    <source>
        <dbReference type="EMBL" id="KAJ7519464.1"/>
    </source>
</evidence>
<sequence length="209" mass="23014">MMHTGWVGMGLLLLLLLLGAAAEAALLLPGRPDRNDFAGMARWLVSGNSWGVLSTVSVHLQGMPFGNIASFSDGPPGNSTGTPYFYLTKLDPTAYDLSKNPRCSLSLSEEPLGTCGNKDAENPSCAKLTLSGQVEEIQTDKERGFAAEALFSKHPEMRSWPAHHNFRFYKFIIEDIFLIDWFGGPKPLTVSDYYWNNHISTFLLDGLAQ</sequence>
<name>A0ACC2APD4_DIPCM</name>
<dbReference type="EMBL" id="CM055111">
    <property type="protein sequence ID" value="KAJ7519464.1"/>
    <property type="molecule type" value="Genomic_DNA"/>
</dbReference>
<organism evidence="1 2">
    <name type="scientific">Diphasiastrum complanatum</name>
    <name type="common">Issler's clubmoss</name>
    <name type="synonym">Lycopodium complanatum</name>
    <dbReference type="NCBI Taxonomy" id="34168"/>
    <lineage>
        <taxon>Eukaryota</taxon>
        <taxon>Viridiplantae</taxon>
        <taxon>Streptophyta</taxon>
        <taxon>Embryophyta</taxon>
        <taxon>Tracheophyta</taxon>
        <taxon>Lycopodiopsida</taxon>
        <taxon>Lycopodiales</taxon>
        <taxon>Lycopodiaceae</taxon>
        <taxon>Lycopodioideae</taxon>
        <taxon>Diphasiastrum</taxon>
    </lineage>
</organism>
<gene>
    <name evidence="1" type="ORF">O6H91_20G039600</name>
</gene>
<reference evidence="2" key="1">
    <citation type="journal article" date="2024" name="Proc. Natl. Acad. Sci. U.S.A.">
        <title>Extraordinary preservation of gene collinearity over three hundred million years revealed in homosporous lycophytes.</title>
        <authorList>
            <person name="Li C."/>
            <person name="Wickell D."/>
            <person name="Kuo L.Y."/>
            <person name="Chen X."/>
            <person name="Nie B."/>
            <person name="Liao X."/>
            <person name="Peng D."/>
            <person name="Ji J."/>
            <person name="Jenkins J."/>
            <person name="Williams M."/>
            <person name="Shu S."/>
            <person name="Plott C."/>
            <person name="Barry K."/>
            <person name="Rajasekar S."/>
            <person name="Grimwood J."/>
            <person name="Han X."/>
            <person name="Sun S."/>
            <person name="Hou Z."/>
            <person name="He W."/>
            <person name="Dai G."/>
            <person name="Sun C."/>
            <person name="Schmutz J."/>
            <person name="Leebens-Mack J.H."/>
            <person name="Li F.W."/>
            <person name="Wang L."/>
        </authorList>
    </citation>
    <scope>NUCLEOTIDE SEQUENCE [LARGE SCALE GENOMIC DNA]</scope>
    <source>
        <strain evidence="2">cv. PW_Plant_1</strain>
    </source>
</reference>
<comment type="caution">
    <text evidence="1">The sequence shown here is derived from an EMBL/GenBank/DDBJ whole genome shotgun (WGS) entry which is preliminary data.</text>
</comment>
<protein>
    <submittedName>
        <fullName evidence="1">Uncharacterized protein</fullName>
    </submittedName>
</protein>
<evidence type="ECO:0000313" key="2">
    <source>
        <dbReference type="Proteomes" id="UP001162992"/>
    </source>
</evidence>
<keyword evidence="2" id="KW-1185">Reference proteome</keyword>
<dbReference type="Proteomes" id="UP001162992">
    <property type="component" value="Chromosome 20"/>
</dbReference>